<proteinExistence type="predicted"/>
<dbReference type="Gene3D" id="3.40.50.970">
    <property type="match status" value="1"/>
</dbReference>
<dbReference type="EMBL" id="QWLA01000014">
    <property type="protein sequence ID" value="RIH87997.1"/>
    <property type="molecule type" value="Genomic_DNA"/>
</dbReference>
<evidence type="ECO:0000313" key="6">
    <source>
        <dbReference type="EMBL" id="RIH87997.1"/>
    </source>
</evidence>
<reference evidence="6 7" key="1">
    <citation type="submission" date="2018-08" db="EMBL/GenBank/DDBJ databases">
        <title>Meiothermus roseus NBRC 110900 genome sequencing project.</title>
        <authorList>
            <person name="Da Costa M.S."/>
            <person name="Albuquerque L."/>
            <person name="Raposo P."/>
            <person name="Froufe H.J.C."/>
            <person name="Barroso C.S."/>
            <person name="Egas C."/>
        </authorList>
    </citation>
    <scope>NUCLEOTIDE SEQUENCE [LARGE SCALE GENOMIC DNA]</scope>
    <source>
        <strain evidence="6 7">NBRC 110900</strain>
    </source>
</reference>
<comment type="function">
    <text evidence="4">The pyruvate dehydrogenase complex catalyzes the overall conversion of pyruvate to acetyl-CoA and CO(2). It contains multiple copies of three enzymatic components: pyruvate dehydrogenase (E1), dihydrolipoamide acetyltransferase (E2) and lipoamide dehydrogenase (E3).</text>
</comment>
<dbReference type="NCBIfam" id="TIGR03181">
    <property type="entry name" value="PDH_E1_alph_x"/>
    <property type="match status" value="1"/>
</dbReference>
<comment type="catalytic activity">
    <reaction evidence="4">
        <text>N(6)-[(R)-lipoyl]-L-lysyl-[protein] + pyruvate + H(+) = N(6)-[(R)-S(8)-acetyldihydrolipoyl]-L-lysyl-[protein] + CO2</text>
        <dbReference type="Rhea" id="RHEA:19189"/>
        <dbReference type="Rhea" id="RHEA-COMP:10474"/>
        <dbReference type="Rhea" id="RHEA-COMP:10478"/>
        <dbReference type="ChEBI" id="CHEBI:15361"/>
        <dbReference type="ChEBI" id="CHEBI:15378"/>
        <dbReference type="ChEBI" id="CHEBI:16526"/>
        <dbReference type="ChEBI" id="CHEBI:83099"/>
        <dbReference type="ChEBI" id="CHEBI:83111"/>
        <dbReference type="EC" id="1.2.4.1"/>
    </reaction>
</comment>
<keyword evidence="3 4" id="KW-0786">Thiamine pyrophosphate</keyword>
<dbReference type="PANTHER" id="PTHR43380">
    <property type="entry name" value="2-OXOISOVALERATE DEHYDROGENASE SUBUNIT ALPHA, MITOCHONDRIAL"/>
    <property type="match status" value="1"/>
</dbReference>
<dbReference type="OrthoDB" id="9766715at2"/>
<evidence type="ECO:0000256" key="4">
    <source>
        <dbReference type="RuleBase" id="RU366007"/>
    </source>
</evidence>
<dbReference type="Proteomes" id="UP000265341">
    <property type="component" value="Unassembled WGS sequence"/>
</dbReference>
<keyword evidence="7" id="KW-1185">Reference proteome</keyword>
<keyword evidence="4 6" id="KW-0670">Pyruvate</keyword>
<dbReference type="Pfam" id="PF00676">
    <property type="entry name" value="E1_dh"/>
    <property type="match status" value="1"/>
</dbReference>
<dbReference type="GO" id="GO:0004739">
    <property type="term" value="F:pyruvate dehydrogenase (acetyl-transferring) activity"/>
    <property type="evidence" value="ECO:0007669"/>
    <property type="project" value="UniProtKB-UniRule"/>
</dbReference>
<dbReference type="InterPro" id="IPR029061">
    <property type="entry name" value="THDP-binding"/>
</dbReference>
<sequence>MDTVRYLDDDGKPLRDIPLSEEELLAGYRALRRARHFDERALVLQRQGRLGVYPPFRGQEAAQVGVALCLEPSRDWLLPSYRETAAAITFGMPLSKLILSWRADPAGWGAPPEVNMVQFYIPIATQVPQAAGVAHALRLQGKDAVAAVFIGDGGTSEGDFHEGLNFASVFDAPLLVVVQNNGWAISVPTQKQMKVQRIALKAQGYGIPGVTVDGNDLVAVWTVARKAAARARAGEGPTLIEALTYRVAPHTSSDDPGRYRTEDEAEAWKKRDPIDRMRGCLLHLGLWDEEKERALSEELEAEFVAAVEEADKASEPRPWEIVEQVYAEMQPDQQAAWNYLHGGEA</sequence>
<dbReference type="InterPro" id="IPR050771">
    <property type="entry name" value="Alpha-ketoacid_DH_E1_comp"/>
</dbReference>
<dbReference type="InterPro" id="IPR001017">
    <property type="entry name" value="DH_E1"/>
</dbReference>
<dbReference type="EC" id="1.2.4.1" evidence="4"/>
<comment type="caution">
    <text evidence="6">The sequence shown here is derived from an EMBL/GenBank/DDBJ whole genome shotgun (WGS) entry which is preliminary data.</text>
</comment>
<evidence type="ECO:0000256" key="1">
    <source>
        <dbReference type="ARBA" id="ARBA00001964"/>
    </source>
</evidence>
<organism evidence="6 7">
    <name type="scientific">Calidithermus roseus</name>
    <dbReference type="NCBI Taxonomy" id="1644118"/>
    <lineage>
        <taxon>Bacteria</taxon>
        <taxon>Thermotogati</taxon>
        <taxon>Deinococcota</taxon>
        <taxon>Deinococci</taxon>
        <taxon>Thermales</taxon>
        <taxon>Thermaceae</taxon>
        <taxon>Calidithermus</taxon>
    </lineage>
</organism>
<gene>
    <name evidence="6" type="primary">pdhA</name>
    <name evidence="6" type="ORF">Mrose_01064</name>
</gene>
<comment type="subunit">
    <text evidence="4">Heterodimer of an alpha and a beta chain.</text>
</comment>
<accession>A0A399ETL5</accession>
<comment type="cofactor">
    <cofactor evidence="1 4">
        <name>thiamine diphosphate</name>
        <dbReference type="ChEBI" id="CHEBI:58937"/>
    </cofactor>
</comment>
<evidence type="ECO:0000256" key="3">
    <source>
        <dbReference type="ARBA" id="ARBA00023052"/>
    </source>
</evidence>
<evidence type="ECO:0000313" key="7">
    <source>
        <dbReference type="Proteomes" id="UP000265341"/>
    </source>
</evidence>
<name>A0A399ETL5_9DEIN</name>
<dbReference type="GO" id="GO:0009083">
    <property type="term" value="P:branched-chain amino acid catabolic process"/>
    <property type="evidence" value="ECO:0007669"/>
    <property type="project" value="TreeGrafter"/>
</dbReference>
<keyword evidence="2 4" id="KW-0560">Oxidoreductase</keyword>
<feature type="domain" description="Dehydrogenase E1 component" evidence="5">
    <location>
        <begin position="32"/>
        <end position="318"/>
    </location>
</feature>
<evidence type="ECO:0000256" key="2">
    <source>
        <dbReference type="ARBA" id="ARBA00023002"/>
    </source>
</evidence>
<dbReference type="AlphaFoldDB" id="A0A399ETL5"/>
<dbReference type="PANTHER" id="PTHR43380:SF1">
    <property type="entry name" value="2-OXOISOVALERATE DEHYDROGENASE SUBUNIT ALPHA, MITOCHONDRIAL"/>
    <property type="match status" value="1"/>
</dbReference>
<evidence type="ECO:0000259" key="5">
    <source>
        <dbReference type="Pfam" id="PF00676"/>
    </source>
</evidence>
<dbReference type="InterPro" id="IPR017596">
    <property type="entry name" value="PdhA/BkdA"/>
</dbReference>
<dbReference type="RefSeq" id="WP_119276393.1">
    <property type="nucleotide sequence ID" value="NZ_QWLA01000014.1"/>
</dbReference>
<protein>
    <recommendedName>
        <fullName evidence="4">Pyruvate dehydrogenase E1 component subunit alpha</fullName>
        <ecNumber evidence="4">1.2.4.1</ecNumber>
    </recommendedName>
</protein>
<dbReference type="SUPFAM" id="SSF52518">
    <property type="entry name" value="Thiamin diphosphate-binding fold (THDP-binding)"/>
    <property type="match status" value="1"/>
</dbReference>
<dbReference type="CDD" id="cd02000">
    <property type="entry name" value="TPP_E1_PDC_ADC_BCADC"/>
    <property type="match status" value="1"/>
</dbReference>